<protein>
    <recommendedName>
        <fullName evidence="3">Protein kinase domain-containing protein</fullName>
    </recommendedName>
</protein>
<dbReference type="GO" id="GO:0035556">
    <property type="term" value="P:intracellular signal transduction"/>
    <property type="evidence" value="ECO:0007669"/>
    <property type="project" value="TreeGrafter"/>
</dbReference>
<keyword evidence="2" id="KW-0067">ATP-binding</keyword>
<dbReference type="Pfam" id="PF00069">
    <property type="entry name" value="Pkinase"/>
    <property type="match status" value="1"/>
</dbReference>
<dbReference type="GO" id="GO:0005634">
    <property type="term" value="C:nucleus"/>
    <property type="evidence" value="ECO:0007669"/>
    <property type="project" value="TreeGrafter"/>
</dbReference>
<dbReference type="PROSITE" id="PS50011">
    <property type="entry name" value="PROTEIN_KINASE_DOM"/>
    <property type="match status" value="1"/>
</dbReference>
<proteinExistence type="predicted"/>
<evidence type="ECO:0000313" key="4">
    <source>
        <dbReference type="EMBL" id="EJW76953.1"/>
    </source>
</evidence>
<dbReference type="GO" id="GO:0004674">
    <property type="term" value="F:protein serine/threonine kinase activity"/>
    <property type="evidence" value="ECO:0007669"/>
    <property type="project" value="TreeGrafter"/>
</dbReference>
<keyword evidence="1" id="KW-0547">Nucleotide-binding</keyword>
<dbReference type="SUPFAM" id="SSF56112">
    <property type="entry name" value="Protein kinase-like (PK-like)"/>
    <property type="match status" value="1"/>
</dbReference>
<dbReference type="GO" id="GO:0005829">
    <property type="term" value="C:cytosol"/>
    <property type="evidence" value="ECO:0007669"/>
    <property type="project" value="TreeGrafter"/>
</dbReference>
<gene>
    <name evidence="4" type="ORF">WUBG_12139</name>
</gene>
<comment type="caution">
    <text evidence="4">The sequence shown here is derived from an EMBL/GenBank/DDBJ whole genome shotgun (WGS) entry which is preliminary data.</text>
</comment>
<organism evidence="4 5">
    <name type="scientific">Wuchereria bancrofti</name>
    <dbReference type="NCBI Taxonomy" id="6293"/>
    <lineage>
        <taxon>Eukaryota</taxon>
        <taxon>Metazoa</taxon>
        <taxon>Ecdysozoa</taxon>
        <taxon>Nematoda</taxon>
        <taxon>Chromadorea</taxon>
        <taxon>Rhabditida</taxon>
        <taxon>Spirurina</taxon>
        <taxon>Spiruromorpha</taxon>
        <taxon>Filarioidea</taxon>
        <taxon>Onchocercidae</taxon>
        <taxon>Wuchereria</taxon>
    </lineage>
</organism>
<dbReference type="PANTHER" id="PTHR24346">
    <property type="entry name" value="MAP/MICROTUBULE AFFINITY-REGULATING KINASE"/>
    <property type="match status" value="1"/>
</dbReference>
<dbReference type="PANTHER" id="PTHR24346:SF51">
    <property type="entry name" value="PAS DOMAIN-CONTAINING SERINE_THREONINE-PROTEIN KINASE"/>
    <property type="match status" value="1"/>
</dbReference>
<evidence type="ECO:0000256" key="2">
    <source>
        <dbReference type="ARBA" id="ARBA00022840"/>
    </source>
</evidence>
<dbReference type="InterPro" id="IPR011009">
    <property type="entry name" value="Kinase-like_dom_sf"/>
</dbReference>
<name>J9E460_WUCBA</name>
<dbReference type="GO" id="GO:0005524">
    <property type="term" value="F:ATP binding"/>
    <property type="evidence" value="ECO:0007669"/>
    <property type="project" value="UniProtKB-KW"/>
</dbReference>
<dbReference type="Proteomes" id="UP000004810">
    <property type="component" value="Unassembled WGS sequence"/>
</dbReference>
<feature type="non-terminal residue" evidence="4">
    <location>
        <position position="57"/>
    </location>
</feature>
<reference evidence="5" key="1">
    <citation type="submission" date="2012-08" db="EMBL/GenBank/DDBJ databases">
        <title>The Genome Sequence of Wuchereria bancrofti.</title>
        <authorList>
            <person name="Nutman T.B."/>
            <person name="Fink D.L."/>
            <person name="Russ C."/>
            <person name="Young S."/>
            <person name="Zeng Q."/>
            <person name="Koehrsen M."/>
            <person name="Alvarado L."/>
            <person name="Berlin A."/>
            <person name="Chapman S.B."/>
            <person name="Chen Z."/>
            <person name="Freedman E."/>
            <person name="Gellesch M."/>
            <person name="Goldberg J."/>
            <person name="Griggs A."/>
            <person name="Gujja S."/>
            <person name="Heilman E.R."/>
            <person name="Heiman D."/>
            <person name="Hepburn T."/>
            <person name="Howarth C."/>
            <person name="Jen D."/>
            <person name="Larson L."/>
            <person name="Lewis B."/>
            <person name="Mehta T."/>
            <person name="Park D."/>
            <person name="Pearson M."/>
            <person name="Roberts A."/>
            <person name="Saif S."/>
            <person name="Shea T."/>
            <person name="Shenoy N."/>
            <person name="Sisk P."/>
            <person name="Stolte C."/>
            <person name="Sykes S."/>
            <person name="Walk T."/>
            <person name="White J."/>
            <person name="Yandava C."/>
            <person name="Haas B."/>
            <person name="Henn M.R."/>
            <person name="Nusbaum C."/>
            <person name="Birren B."/>
        </authorList>
    </citation>
    <scope>NUCLEOTIDE SEQUENCE [LARGE SCALE GENOMIC DNA]</scope>
    <source>
        <strain evidence="5">NA</strain>
    </source>
</reference>
<evidence type="ECO:0000259" key="3">
    <source>
        <dbReference type="PROSITE" id="PS50011"/>
    </source>
</evidence>
<dbReference type="Gene3D" id="1.10.510.10">
    <property type="entry name" value="Transferase(Phosphotransferase) domain 1"/>
    <property type="match status" value="1"/>
</dbReference>
<dbReference type="EMBL" id="ADBV01008387">
    <property type="protein sequence ID" value="EJW76953.1"/>
    <property type="molecule type" value="Genomic_DNA"/>
</dbReference>
<accession>J9E460</accession>
<evidence type="ECO:0000256" key="1">
    <source>
        <dbReference type="ARBA" id="ARBA00022741"/>
    </source>
</evidence>
<feature type="domain" description="Protein kinase" evidence="3">
    <location>
        <begin position="1"/>
        <end position="57"/>
    </location>
</feature>
<dbReference type="AlphaFoldDB" id="J9E460"/>
<dbReference type="GO" id="GO:0045719">
    <property type="term" value="P:negative regulation of glycogen biosynthetic process"/>
    <property type="evidence" value="ECO:0007669"/>
    <property type="project" value="TreeGrafter"/>
</dbReference>
<dbReference type="InterPro" id="IPR000719">
    <property type="entry name" value="Prot_kinase_dom"/>
</dbReference>
<sequence>MEYCSPEVLRGNKYRGPELEMWSLGILLYTLVFFENPFRSLQETIRAEIKLPWEVSE</sequence>
<evidence type="ECO:0000313" key="5">
    <source>
        <dbReference type="Proteomes" id="UP000004810"/>
    </source>
</evidence>